<dbReference type="Proteomes" id="UP001153292">
    <property type="component" value="Chromosome 12"/>
</dbReference>
<proteinExistence type="inferred from homology"/>
<evidence type="ECO:0000256" key="2">
    <source>
        <dbReference type="ARBA" id="ARBA00022679"/>
    </source>
</evidence>
<evidence type="ECO:0000256" key="1">
    <source>
        <dbReference type="ARBA" id="ARBA00022603"/>
    </source>
</evidence>
<evidence type="ECO:0000256" key="5">
    <source>
        <dbReference type="ARBA" id="ARBA00025081"/>
    </source>
</evidence>
<dbReference type="EMBL" id="OU963905">
    <property type="protein sequence ID" value="CAH0398879.1"/>
    <property type="molecule type" value="Genomic_DNA"/>
</dbReference>
<dbReference type="InterPro" id="IPR055135">
    <property type="entry name" value="PRMT_dom"/>
</dbReference>
<keyword evidence="10" id="KW-1185">Reference proteome</keyword>
<dbReference type="PIRSF" id="PIRSF036946">
    <property type="entry name" value="Arg_N-mtase"/>
    <property type="match status" value="1"/>
</dbReference>
<accession>A0ABN8B0M1</accession>
<sequence length="718" mass="81675">MIFILAKAIELRSCLAVSLLKRYKNSFVPSYQATMQVFTQKRNPITGDTEWDVQHEDYDFHQEIARSAFADMLHDTERNKKYYRALQLAIEKMHSEGKKANVLDIGTGTGLLSIMAAKCGADSIVACEAFKPMAECCLKILQRNGVADKITVIPKRSTELTVGENGDLKERANILVTEVFDTELIGEGALSTFSHAHQCLLEKDCIVVPDSAVIYAQVVECPTMQKWNKLNDLADDDMQIVLRAPQKMKDCPGSAAVHDIQMSQLSRQAFRELSDQIPVFYYDWSGRTTIDMKRTVKQEFLVTNTGRAQQVFMWWELNMDTEGKIVLSSAPWWCHPDADLTAERPQDSIPWRDHWMQAVYYLPREITVQKDTEVSLISCQDEYSLWFYIEDENNMHKHYKRPVCDCGVHMALSRTHVSYLNDGRRSKKFLNQICEEMPKDAVVLDLNGSSLLGLAAAKKGAKEVYILETMNLNLRILEDYIKENEITKVKFISEVDDEMLQTVTNIICDPNFSSAILPWENLKMAYIIYIFKDKLRENISIIPDRCEFWAMPVEFQDLHKIRIPLDNCEGIDMSIFDSLVENSRIISDACVEAQPLWEYPCVSRGQPRLLLDVSFASLQPSYAANKTQPLIDTDGEPGSVNGFAMWSVWKVGGKAISCGPVELPTVGARVQWDPHTRQAVKILKRACVVTSGGQWTYQVACDLQRGQFNVDFNLVNNE</sequence>
<keyword evidence="1 7" id="KW-0489">Methyltransferase</keyword>
<dbReference type="Pfam" id="PF06325">
    <property type="entry name" value="PrmA"/>
    <property type="match status" value="1"/>
</dbReference>
<comment type="function">
    <text evidence="6">Arginine methyltransferase that can both catalyze the formation of omega-N monomethylarginine (MMA) and symmetrical dimethylarginine (sDMA).</text>
</comment>
<dbReference type="Pfam" id="PF22528">
    <property type="entry name" value="PRMT_C"/>
    <property type="match status" value="1"/>
</dbReference>
<dbReference type="PROSITE" id="PS51678">
    <property type="entry name" value="SAM_MT_PRMT"/>
    <property type="match status" value="1"/>
</dbReference>
<feature type="domain" description="Protein arginine N-methyltransferase" evidence="8">
    <location>
        <begin position="210"/>
        <end position="376"/>
    </location>
</feature>
<gene>
    <name evidence="9" type="ORF">CHILSU_LOCUS2005</name>
</gene>
<evidence type="ECO:0000313" key="9">
    <source>
        <dbReference type="EMBL" id="CAH0398879.1"/>
    </source>
</evidence>
<dbReference type="CDD" id="cd02440">
    <property type="entry name" value="AdoMet_MTases"/>
    <property type="match status" value="1"/>
</dbReference>
<reference evidence="9" key="1">
    <citation type="submission" date="2021-12" db="EMBL/GenBank/DDBJ databases">
        <authorList>
            <person name="King R."/>
        </authorList>
    </citation>
    <scope>NUCLEOTIDE SEQUENCE</scope>
</reference>
<protein>
    <recommendedName>
        <fullName evidence="6">Protein arginine N-methyltransferase</fullName>
        <ecNumber evidence="6">2.1.1.-</ecNumber>
    </recommendedName>
</protein>
<dbReference type="EC" id="2.1.1.-" evidence="6"/>
<evidence type="ECO:0000256" key="4">
    <source>
        <dbReference type="ARBA" id="ARBA00022737"/>
    </source>
</evidence>
<dbReference type="Gene3D" id="3.40.50.150">
    <property type="entry name" value="Vaccinia Virus protein VP39"/>
    <property type="match status" value="2"/>
</dbReference>
<dbReference type="InterPro" id="IPR029063">
    <property type="entry name" value="SAM-dependent_MTases_sf"/>
</dbReference>
<organism evidence="9 10">
    <name type="scientific">Chilo suppressalis</name>
    <name type="common">Asiatic rice borer moth</name>
    <dbReference type="NCBI Taxonomy" id="168631"/>
    <lineage>
        <taxon>Eukaryota</taxon>
        <taxon>Metazoa</taxon>
        <taxon>Ecdysozoa</taxon>
        <taxon>Arthropoda</taxon>
        <taxon>Hexapoda</taxon>
        <taxon>Insecta</taxon>
        <taxon>Pterygota</taxon>
        <taxon>Neoptera</taxon>
        <taxon>Endopterygota</taxon>
        <taxon>Lepidoptera</taxon>
        <taxon>Glossata</taxon>
        <taxon>Ditrysia</taxon>
        <taxon>Pyraloidea</taxon>
        <taxon>Crambidae</taxon>
        <taxon>Crambinae</taxon>
        <taxon>Chilo</taxon>
    </lineage>
</organism>
<comment type="similarity">
    <text evidence="6">Belongs to the class I-like SAM-binding methyltransferase superfamily. Protein arginine N-methyltransferase family. PRMT7 subfamily.</text>
</comment>
<evidence type="ECO:0000256" key="3">
    <source>
        <dbReference type="ARBA" id="ARBA00022691"/>
    </source>
</evidence>
<dbReference type="SUPFAM" id="SSF53335">
    <property type="entry name" value="S-adenosyl-L-methionine-dependent methyltransferases"/>
    <property type="match status" value="2"/>
</dbReference>
<keyword evidence="4" id="KW-0677">Repeat</keyword>
<dbReference type="Gene3D" id="2.70.160.11">
    <property type="entry name" value="Hnrnp arginine n-methyltransferase1"/>
    <property type="match status" value="2"/>
</dbReference>
<comment type="function">
    <text evidence="5">Essential arginine methyltransferase that can both catalyze the formation of omega-N monomethylarginine (MMA) and symmetrical dimethylarginine (sDMA). Specifically mediates the symmetrical dimethylation of arginine residues in the small nuclear ribonucleoproteins SmD1 and SmD3.</text>
</comment>
<name>A0ABN8B0M1_CHISP</name>
<dbReference type="InterPro" id="IPR014644">
    <property type="entry name" value="MeTrfase_PRMT7"/>
</dbReference>
<dbReference type="InterPro" id="IPR025799">
    <property type="entry name" value="Arg_MeTrfase"/>
</dbReference>
<evidence type="ECO:0000259" key="8">
    <source>
        <dbReference type="Pfam" id="PF22528"/>
    </source>
</evidence>
<dbReference type="PANTHER" id="PTHR11006">
    <property type="entry name" value="PROTEIN ARGININE N-METHYLTRANSFERASE"/>
    <property type="match status" value="1"/>
</dbReference>
<keyword evidence="2 7" id="KW-0808">Transferase</keyword>
<evidence type="ECO:0000256" key="7">
    <source>
        <dbReference type="PROSITE-ProRule" id="PRU01015"/>
    </source>
</evidence>
<evidence type="ECO:0000313" key="10">
    <source>
        <dbReference type="Proteomes" id="UP001153292"/>
    </source>
</evidence>
<dbReference type="PANTHER" id="PTHR11006:SF4">
    <property type="entry name" value="PROTEIN ARGININE N-METHYLTRANSFERASE 7"/>
    <property type="match status" value="1"/>
</dbReference>
<evidence type="ECO:0000256" key="6">
    <source>
        <dbReference type="PIRNR" id="PIRNR036946"/>
    </source>
</evidence>
<keyword evidence="3 7" id="KW-0949">S-adenosyl-L-methionine</keyword>